<gene>
    <name evidence="1" type="ORF">ALO_02306</name>
</gene>
<sequence>MSGISVFETEDQAVETILSYLNSLGLQSSIVDTKKRYWFVRTESGKYYDEFIMDEFIAIGWNEIPCVSNTFKEEEATALIERHYPEVAHPMRVINQIRRFVKK</sequence>
<keyword evidence="2" id="KW-1185">Reference proteome</keyword>
<comment type="caution">
    <text evidence="1">The sequence shown here is derived from an EMBL/GenBank/DDBJ whole genome shotgun (WGS) entry which is preliminary data.</text>
</comment>
<evidence type="ECO:0000313" key="1">
    <source>
        <dbReference type="EMBL" id="EGO65409.1"/>
    </source>
</evidence>
<name>F7NEJ8_9FIRM</name>
<dbReference type="OrthoDB" id="2328079at2"/>
<dbReference type="RefSeq" id="WP_004092398.1">
    <property type="nucleotide sequence ID" value="NZ_AFGF01000017.1"/>
</dbReference>
<proteinExistence type="predicted"/>
<dbReference type="Proteomes" id="UP000003240">
    <property type="component" value="Unassembled WGS sequence"/>
</dbReference>
<evidence type="ECO:0000313" key="2">
    <source>
        <dbReference type="Proteomes" id="UP000003240"/>
    </source>
</evidence>
<dbReference type="AlphaFoldDB" id="F7NEJ8"/>
<organism evidence="1 2">
    <name type="scientific">Acetonema longum DSM 6540</name>
    <dbReference type="NCBI Taxonomy" id="1009370"/>
    <lineage>
        <taxon>Bacteria</taxon>
        <taxon>Bacillati</taxon>
        <taxon>Bacillota</taxon>
        <taxon>Negativicutes</taxon>
        <taxon>Acetonemataceae</taxon>
        <taxon>Acetonema</taxon>
    </lineage>
</organism>
<protein>
    <submittedName>
        <fullName evidence="1">Uncharacterized protein</fullName>
    </submittedName>
</protein>
<dbReference type="STRING" id="1009370.ALO_02306"/>
<dbReference type="EMBL" id="AFGF01000017">
    <property type="protein sequence ID" value="EGO65409.1"/>
    <property type="molecule type" value="Genomic_DNA"/>
</dbReference>
<reference evidence="1 2" key="1">
    <citation type="journal article" date="2011" name="EMBO J.">
        <title>Structural diversity of bacterial flagellar motors.</title>
        <authorList>
            <person name="Chen S."/>
            <person name="Beeby M."/>
            <person name="Murphy G.E."/>
            <person name="Leadbetter J.R."/>
            <person name="Hendrixson D.R."/>
            <person name="Briegel A."/>
            <person name="Li Z."/>
            <person name="Shi J."/>
            <person name="Tocheva E.I."/>
            <person name="Muller A."/>
            <person name="Dobro M.J."/>
            <person name="Jensen G.J."/>
        </authorList>
    </citation>
    <scope>NUCLEOTIDE SEQUENCE [LARGE SCALE GENOMIC DNA]</scope>
    <source>
        <strain evidence="1 2">DSM 6540</strain>
    </source>
</reference>
<accession>F7NEJ8</accession>